<dbReference type="AlphaFoldDB" id="A0AAD8ELB8"/>
<evidence type="ECO:0000313" key="1">
    <source>
        <dbReference type="EMBL" id="KAJ9594089.1"/>
    </source>
</evidence>
<dbReference type="Proteomes" id="UP001233999">
    <property type="component" value="Unassembled WGS sequence"/>
</dbReference>
<protein>
    <submittedName>
        <fullName evidence="1">Uncharacterized protein</fullName>
    </submittedName>
</protein>
<reference evidence="1" key="2">
    <citation type="submission" date="2023-05" db="EMBL/GenBank/DDBJ databases">
        <authorList>
            <person name="Fouks B."/>
        </authorList>
    </citation>
    <scope>NUCLEOTIDE SEQUENCE</scope>
    <source>
        <strain evidence="1">Stay&amp;Tobe</strain>
        <tissue evidence="1">Testes</tissue>
    </source>
</reference>
<keyword evidence="2" id="KW-1185">Reference proteome</keyword>
<sequence>FLNEVFMSRIDCPQYLSRINDILKAKEIHESRVVNLWFTHFIGLKHLRNLCNLNLRIVDEVVRNKKHLYCLNYSTLQKGFRHNRDTALRMSQRISEALHTYVKDVVSVSRFHQLLNNIPNMF</sequence>
<evidence type="ECO:0000313" key="2">
    <source>
        <dbReference type="Proteomes" id="UP001233999"/>
    </source>
</evidence>
<accession>A0AAD8ELB8</accession>
<organism evidence="1 2">
    <name type="scientific">Diploptera punctata</name>
    <name type="common">Pacific beetle cockroach</name>
    <dbReference type="NCBI Taxonomy" id="6984"/>
    <lineage>
        <taxon>Eukaryota</taxon>
        <taxon>Metazoa</taxon>
        <taxon>Ecdysozoa</taxon>
        <taxon>Arthropoda</taxon>
        <taxon>Hexapoda</taxon>
        <taxon>Insecta</taxon>
        <taxon>Pterygota</taxon>
        <taxon>Neoptera</taxon>
        <taxon>Polyneoptera</taxon>
        <taxon>Dictyoptera</taxon>
        <taxon>Blattodea</taxon>
        <taxon>Blaberoidea</taxon>
        <taxon>Blaberidae</taxon>
        <taxon>Diplopterinae</taxon>
        <taxon>Diploptera</taxon>
    </lineage>
</organism>
<feature type="non-terminal residue" evidence="1">
    <location>
        <position position="122"/>
    </location>
</feature>
<dbReference type="EMBL" id="JASPKZ010003071">
    <property type="protein sequence ID" value="KAJ9594089.1"/>
    <property type="molecule type" value="Genomic_DNA"/>
</dbReference>
<proteinExistence type="predicted"/>
<comment type="caution">
    <text evidence="1">The sequence shown here is derived from an EMBL/GenBank/DDBJ whole genome shotgun (WGS) entry which is preliminary data.</text>
</comment>
<feature type="non-terminal residue" evidence="1">
    <location>
        <position position="1"/>
    </location>
</feature>
<name>A0AAD8ELB8_DIPPU</name>
<gene>
    <name evidence="1" type="ORF">L9F63_014480</name>
</gene>
<reference evidence="1" key="1">
    <citation type="journal article" date="2023" name="IScience">
        <title>Live-bearing cockroach genome reveals convergent evolutionary mechanisms linked to viviparity in insects and beyond.</title>
        <authorList>
            <person name="Fouks B."/>
            <person name="Harrison M.C."/>
            <person name="Mikhailova A.A."/>
            <person name="Marchal E."/>
            <person name="English S."/>
            <person name="Carruthers M."/>
            <person name="Jennings E.C."/>
            <person name="Chiamaka E.L."/>
            <person name="Frigard R.A."/>
            <person name="Pippel M."/>
            <person name="Attardo G.M."/>
            <person name="Benoit J.B."/>
            <person name="Bornberg-Bauer E."/>
            <person name="Tobe S.S."/>
        </authorList>
    </citation>
    <scope>NUCLEOTIDE SEQUENCE</scope>
    <source>
        <strain evidence="1">Stay&amp;Tobe</strain>
    </source>
</reference>